<gene>
    <name evidence="1" type="ORF">BGZ70_000099</name>
</gene>
<dbReference type="EMBL" id="JAAAHY010001012">
    <property type="protein sequence ID" value="KAF9953837.1"/>
    <property type="molecule type" value="Genomic_DNA"/>
</dbReference>
<sequence>MDDYDVVVYSRKGDLHPEIRGVLERIFALHHIHYFTTVASDDECVQHTKEFARTHQVPHFFIISDGLMKNGKPYVAVYIKFSSNNWDDALRLLATKGPLGTISVAGMIHNRTEAELLDEATYWEDGILDFEGYDGTY</sequence>
<proteinExistence type="predicted"/>
<reference evidence="1" key="1">
    <citation type="journal article" date="2020" name="Fungal Divers.">
        <title>Resolving the Mortierellaceae phylogeny through synthesis of multi-gene phylogenetics and phylogenomics.</title>
        <authorList>
            <person name="Vandepol N."/>
            <person name="Liber J."/>
            <person name="Desiro A."/>
            <person name="Na H."/>
            <person name="Kennedy M."/>
            <person name="Barry K."/>
            <person name="Grigoriev I.V."/>
            <person name="Miller A.N."/>
            <person name="O'Donnell K."/>
            <person name="Stajich J.E."/>
            <person name="Bonito G."/>
        </authorList>
    </citation>
    <scope>NUCLEOTIDE SEQUENCE</scope>
    <source>
        <strain evidence="1">CK1249</strain>
    </source>
</reference>
<dbReference type="OrthoDB" id="2372366at2759"/>
<keyword evidence="2" id="KW-1185">Reference proteome</keyword>
<comment type="caution">
    <text evidence="1">The sequence shown here is derived from an EMBL/GenBank/DDBJ whole genome shotgun (WGS) entry which is preliminary data.</text>
</comment>
<name>A0A9P6J0G1_MORAP</name>
<organism evidence="1 2">
    <name type="scientific">Mortierella alpina</name>
    <name type="common">Oleaginous fungus</name>
    <name type="synonym">Mortierella renispora</name>
    <dbReference type="NCBI Taxonomy" id="64518"/>
    <lineage>
        <taxon>Eukaryota</taxon>
        <taxon>Fungi</taxon>
        <taxon>Fungi incertae sedis</taxon>
        <taxon>Mucoromycota</taxon>
        <taxon>Mortierellomycotina</taxon>
        <taxon>Mortierellomycetes</taxon>
        <taxon>Mortierellales</taxon>
        <taxon>Mortierellaceae</taxon>
        <taxon>Mortierella</taxon>
    </lineage>
</organism>
<evidence type="ECO:0000313" key="2">
    <source>
        <dbReference type="Proteomes" id="UP000738359"/>
    </source>
</evidence>
<evidence type="ECO:0000313" key="1">
    <source>
        <dbReference type="EMBL" id="KAF9953837.1"/>
    </source>
</evidence>
<dbReference type="Proteomes" id="UP000738359">
    <property type="component" value="Unassembled WGS sequence"/>
</dbReference>
<accession>A0A9P6J0G1</accession>
<protein>
    <submittedName>
        <fullName evidence="1">Uncharacterized protein</fullName>
    </submittedName>
</protein>
<dbReference type="AlphaFoldDB" id="A0A9P6J0G1"/>